<dbReference type="STRING" id="452589.G9P8F9"/>
<evidence type="ECO:0000256" key="1">
    <source>
        <dbReference type="SAM" id="MobiDB-lite"/>
    </source>
</evidence>
<dbReference type="HOGENOM" id="CLU_1337663_0_0_1"/>
<organism evidence="3 4">
    <name type="scientific">Hypocrea atroviridis (strain ATCC 20476 / IMI 206040)</name>
    <name type="common">Trichoderma atroviride</name>
    <dbReference type="NCBI Taxonomy" id="452589"/>
    <lineage>
        <taxon>Eukaryota</taxon>
        <taxon>Fungi</taxon>
        <taxon>Dikarya</taxon>
        <taxon>Ascomycota</taxon>
        <taxon>Pezizomycotina</taxon>
        <taxon>Sordariomycetes</taxon>
        <taxon>Hypocreomycetidae</taxon>
        <taxon>Hypocreales</taxon>
        <taxon>Hypocreaceae</taxon>
        <taxon>Trichoderma</taxon>
    </lineage>
</organism>
<dbReference type="AlphaFoldDB" id="G9P8F9"/>
<feature type="signal peptide" evidence="2">
    <location>
        <begin position="1"/>
        <end position="16"/>
    </location>
</feature>
<evidence type="ECO:0000313" key="3">
    <source>
        <dbReference type="EMBL" id="EHK42327.1"/>
    </source>
</evidence>
<keyword evidence="4" id="KW-1185">Reference proteome</keyword>
<evidence type="ECO:0000313" key="4">
    <source>
        <dbReference type="Proteomes" id="UP000005426"/>
    </source>
</evidence>
<feature type="chain" id="PRO_5003524997" description="Extracellular membrane protein CFEM domain-containing protein" evidence="2">
    <location>
        <begin position="17"/>
        <end position="205"/>
    </location>
</feature>
<accession>G9P8F9</accession>
<keyword evidence="2" id="KW-0732">Signal</keyword>
<name>G9P8F9_HYPAI</name>
<dbReference type="KEGG" id="tatv:25776474"/>
<gene>
    <name evidence="3" type="ORF">TRIATDRAFT_158984</name>
</gene>
<sequence>MRYAIILSAFVATALAGDWDAATPEKTTSASWPDKTSSAEWSEKTSSSEWSEKATSAEWSEKATSAEWPEKTTSAEWPDKTNAEWPSKTEETHSQITPTWEAHPHPPPPKVDCKHVKECTDEVDKCRTKPEANQAECSSEYADCLGFNPLNPEADEAIKQCEEEDHKPGHNETRPKPPPIIVSGASSMAPLGLFSLLAAAAAALL</sequence>
<dbReference type="Proteomes" id="UP000005426">
    <property type="component" value="Unassembled WGS sequence"/>
</dbReference>
<proteinExistence type="predicted"/>
<comment type="caution">
    <text evidence="3">The sequence shown here is derived from an EMBL/GenBank/DDBJ whole genome shotgun (WGS) entry which is preliminary data.</text>
</comment>
<feature type="region of interest" description="Disordered" evidence="1">
    <location>
        <begin position="18"/>
        <end position="110"/>
    </location>
</feature>
<dbReference type="OrthoDB" id="4897816at2759"/>
<reference evidence="3 4" key="1">
    <citation type="journal article" date="2011" name="Genome Biol.">
        <title>Comparative genome sequence analysis underscores mycoparasitism as the ancestral life style of Trichoderma.</title>
        <authorList>
            <person name="Kubicek C.P."/>
            <person name="Herrera-Estrella A."/>
            <person name="Seidl-Seiboth V."/>
            <person name="Martinez D.A."/>
            <person name="Druzhinina I.S."/>
            <person name="Thon M."/>
            <person name="Zeilinger S."/>
            <person name="Casas-Flores S."/>
            <person name="Horwitz B.A."/>
            <person name="Mukherjee P.K."/>
            <person name="Mukherjee M."/>
            <person name="Kredics L."/>
            <person name="Alcaraz L.D."/>
            <person name="Aerts A."/>
            <person name="Antal Z."/>
            <person name="Atanasova L."/>
            <person name="Cervantes-Badillo M.G."/>
            <person name="Challacombe J."/>
            <person name="Chertkov O."/>
            <person name="McCluskey K."/>
            <person name="Coulpier F."/>
            <person name="Deshpande N."/>
            <person name="von Doehren H."/>
            <person name="Ebbole D.J."/>
            <person name="Esquivel-Naranjo E.U."/>
            <person name="Fekete E."/>
            <person name="Flipphi M."/>
            <person name="Glaser F."/>
            <person name="Gomez-Rodriguez E.Y."/>
            <person name="Gruber S."/>
            <person name="Han C."/>
            <person name="Henrissat B."/>
            <person name="Hermosa R."/>
            <person name="Hernandez-Onate M."/>
            <person name="Karaffa L."/>
            <person name="Kosti I."/>
            <person name="Le Crom S."/>
            <person name="Lindquist E."/>
            <person name="Lucas S."/>
            <person name="Luebeck M."/>
            <person name="Luebeck P.S."/>
            <person name="Margeot A."/>
            <person name="Metz B."/>
            <person name="Misra M."/>
            <person name="Nevalainen H."/>
            <person name="Omann M."/>
            <person name="Packer N."/>
            <person name="Perrone G."/>
            <person name="Uresti-Rivera E.E."/>
            <person name="Salamov A."/>
            <person name="Schmoll M."/>
            <person name="Seiboth B."/>
            <person name="Shapiro H."/>
            <person name="Sukno S."/>
            <person name="Tamayo-Ramos J.A."/>
            <person name="Tisch D."/>
            <person name="Wiest A."/>
            <person name="Wilkinson H.H."/>
            <person name="Zhang M."/>
            <person name="Coutinho P.M."/>
            <person name="Kenerley C.M."/>
            <person name="Monte E."/>
            <person name="Baker S.E."/>
            <person name="Grigoriev I.V."/>
        </authorList>
    </citation>
    <scope>NUCLEOTIDE SEQUENCE [LARGE SCALE GENOMIC DNA]</scope>
    <source>
        <strain evidence="4">ATCC 20476 / IMI 206040</strain>
    </source>
</reference>
<feature type="region of interest" description="Disordered" evidence="1">
    <location>
        <begin position="160"/>
        <end position="181"/>
    </location>
</feature>
<evidence type="ECO:0000256" key="2">
    <source>
        <dbReference type="SAM" id="SignalP"/>
    </source>
</evidence>
<dbReference type="eggNOG" id="ENOG502SQUS">
    <property type="taxonomic scope" value="Eukaryota"/>
</dbReference>
<feature type="compositionally biased region" description="Low complexity" evidence="1">
    <location>
        <begin position="35"/>
        <end position="58"/>
    </location>
</feature>
<protein>
    <recommendedName>
        <fullName evidence="5">Extracellular membrane protein CFEM domain-containing protein</fullName>
    </recommendedName>
</protein>
<evidence type="ECO:0008006" key="5">
    <source>
        <dbReference type="Google" id="ProtNLM"/>
    </source>
</evidence>
<dbReference type="GeneID" id="25776474"/>
<feature type="compositionally biased region" description="Basic and acidic residues" evidence="1">
    <location>
        <begin position="77"/>
        <end position="93"/>
    </location>
</feature>
<dbReference type="EMBL" id="ABDG02000027">
    <property type="protein sequence ID" value="EHK42327.1"/>
    <property type="molecule type" value="Genomic_DNA"/>
</dbReference>
<feature type="compositionally biased region" description="Basic and acidic residues" evidence="1">
    <location>
        <begin position="160"/>
        <end position="175"/>
    </location>
</feature>